<dbReference type="Proteomes" id="UP000199159">
    <property type="component" value="Unassembled WGS sequence"/>
</dbReference>
<accession>A0A1H0W3P1</accession>
<proteinExistence type="predicted"/>
<protein>
    <submittedName>
        <fullName evidence="2">Uncharacterized protein</fullName>
    </submittedName>
</protein>
<sequence length="51" mass="5946">MGRGWGTGTVLVSQLFISKPEMVDQNRPRVTNYEMMHENRPRAPKTLRDFP</sequence>
<dbReference type="EMBL" id="FNJU01000009">
    <property type="protein sequence ID" value="SDP85183.1"/>
    <property type="molecule type" value="Genomic_DNA"/>
</dbReference>
<evidence type="ECO:0000313" key="3">
    <source>
        <dbReference type="Proteomes" id="UP000199159"/>
    </source>
</evidence>
<name>A0A1H0W3P1_9BACI</name>
<evidence type="ECO:0000256" key="1">
    <source>
        <dbReference type="SAM" id="MobiDB-lite"/>
    </source>
</evidence>
<dbReference type="AlphaFoldDB" id="A0A1H0W3P1"/>
<feature type="compositionally biased region" description="Basic and acidic residues" evidence="1">
    <location>
        <begin position="35"/>
        <end position="51"/>
    </location>
</feature>
<keyword evidence="3" id="KW-1185">Reference proteome</keyword>
<organism evidence="2 3">
    <name type="scientific">Litchfieldia salsa</name>
    <dbReference type="NCBI Taxonomy" id="930152"/>
    <lineage>
        <taxon>Bacteria</taxon>
        <taxon>Bacillati</taxon>
        <taxon>Bacillota</taxon>
        <taxon>Bacilli</taxon>
        <taxon>Bacillales</taxon>
        <taxon>Bacillaceae</taxon>
        <taxon>Litchfieldia</taxon>
    </lineage>
</organism>
<evidence type="ECO:0000313" key="2">
    <source>
        <dbReference type="EMBL" id="SDP85183.1"/>
    </source>
</evidence>
<reference evidence="3" key="1">
    <citation type="submission" date="2016-10" db="EMBL/GenBank/DDBJ databases">
        <authorList>
            <person name="Varghese N."/>
            <person name="Submissions S."/>
        </authorList>
    </citation>
    <scope>NUCLEOTIDE SEQUENCE [LARGE SCALE GENOMIC DNA]</scope>
    <source>
        <strain evidence="3">IBRC-M10078</strain>
    </source>
</reference>
<feature type="region of interest" description="Disordered" evidence="1">
    <location>
        <begin position="28"/>
        <end position="51"/>
    </location>
</feature>
<gene>
    <name evidence="2" type="ORF">SAMN05216565_10918</name>
</gene>